<name>W8W000_9FLAO</name>
<evidence type="ECO:0000313" key="1">
    <source>
        <dbReference type="EMBL" id="BAO55461.1"/>
    </source>
</evidence>
<proteinExistence type="predicted"/>
<protein>
    <submittedName>
        <fullName evidence="1">Uncharacterized protein</fullName>
    </submittedName>
</protein>
<organism evidence="1 2">
    <name type="scientific">Nonlabens marinus S1-08</name>
    <dbReference type="NCBI Taxonomy" id="1454201"/>
    <lineage>
        <taxon>Bacteria</taxon>
        <taxon>Pseudomonadati</taxon>
        <taxon>Bacteroidota</taxon>
        <taxon>Flavobacteriia</taxon>
        <taxon>Flavobacteriales</taxon>
        <taxon>Flavobacteriaceae</taxon>
        <taxon>Nonlabens</taxon>
    </lineage>
</organism>
<dbReference type="AlphaFoldDB" id="W8W000"/>
<reference evidence="1 2" key="1">
    <citation type="journal article" date="2014" name="Proc. Natl. Acad. Sci. U.S.A.">
        <title>Functional characterization of flavobacteria rhodopsins reveals a unique class of light-driven chloride pump in bacteria.</title>
        <authorList>
            <person name="Yoshizawa S."/>
            <person name="Kumagai Y."/>
            <person name="Kim H."/>
            <person name="Ogura Y."/>
            <person name="Hayashi T."/>
            <person name="Iwasaki W."/>
            <person name="DeLong E.F."/>
            <person name="Kogure K."/>
        </authorList>
    </citation>
    <scope>NUCLEOTIDE SEQUENCE [LARGE SCALE GENOMIC DNA]</scope>
    <source>
        <strain evidence="1 2">S1-08</strain>
    </source>
</reference>
<evidence type="ECO:0000313" key="2">
    <source>
        <dbReference type="Proteomes" id="UP000031760"/>
    </source>
</evidence>
<dbReference type="Proteomes" id="UP000031760">
    <property type="component" value="Chromosome"/>
</dbReference>
<accession>W8W000</accession>
<dbReference type="EMBL" id="AP014548">
    <property type="protein sequence ID" value="BAO55461.1"/>
    <property type="molecule type" value="Genomic_DNA"/>
</dbReference>
<dbReference type="HOGENOM" id="CLU_3155498_0_0_10"/>
<gene>
    <name evidence="1" type="ORF">NMS_1452</name>
</gene>
<sequence>MKTAVIESKSNFFIGKFYKGKNSEFNSQFEIDGMKHQVSKTPICRSAF</sequence>
<keyword evidence="2" id="KW-1185">Reference proteome</keyword>
<dbReference type="KEGG" id="nmf:NMS_1452"/>